<name>A0A6B3BTR2_9ACTN</name>
<protein>
    <submittedName>
        <fullName evidence="3">Uncharacterized protein</fullName>
    </submittedName>
</protein>
<dbReference type="EMBL" id="JAAGLU010000013">
    <property type="protein sequence ID" value="NEC87680.1"/>
    <property type="molecule type" value="Genomic_DNA"/>
</dbReference>
<proteinExistence type="predicted"/>
<keyword evidence="2" id="KW-0472">Membrane</keyword>
<feature type="region of interest" description="Disordered" evidence="1">
    <location>
        <begin position="58"/>
        <end position="99"/>
    </location>
</feature>
<feature type="transmembrane region" description="Helical" evidence="2">
    <location>
        <begin position="30"/>
        <end position="48"/>
    </location>
</feature>
<keyword evidence="2" id="KW-0812">Transmembrane</keyword>
<gene>
    <name evidence="3" type="ORF">G3I71_17995</name>
</gene>
<evidence type="ECO:0000256" key="2">
    <source>
        <dbReference type="SAM" id="Phobius"/>
    </source>
</evidence>
<keyword evidence="2" id="KW-1133">Transmembrane helix</keyword>
<sequence>MPDMSASTSLAMTHLLPFAAEVDEDKVTPGVLGFIVFAVMALAVWALMKSMSKQMGRIDFKEAPDPEKTPDAARETADGATDGAARGSAGGSAKGSAQE</sequence>
<feature type="compositionally biased region" description="Low complexity" evidence="1">
    <location>
        <begin position="78"/>
        <end position="87"/>
    </location>
</feature>
<evidence type="ECO:0000313" key="3">
    <source>
        <dbReference type="EMBL" id="NEC87680.1"/>
    </source>
</evidence>
<dbReference type="RefSeq" id="WP_164315795.1">
    <property type="nucleotide sequence ID" value="NZ_JAAGLU010000013.1"/>
</dbReference>
<organism evidence="3">
    <name type="scientific">Streptomyces sp. SID12501</name>
    <dbReference type="NCBI Taxonomy" id="2706042"/>
    <lineage>
        <taxon>Bacteria</taxon>
        <taxon>Bacillati</taxon>
        <taxon>Actinomycetota</taxon>
        <taxon>Actinomycetes</taxon>
        <taxon>Kitasatosporales</taxon>
        <taxon>Streptomycetaceae</taxon>
        <taxon>Streptomyces</taxon>
    </lineage>
</organism>
<dbReference type="AlphaFoldDB" id="A0A6B3BTR2"/>
<evidence type="ECO:0000256" key="1">
    <source>
        <dbReference type="SAM" id="MobiDB-lite"/>
    </source>
</evidence>
<reference evidence="3" key="1">
    <citation type="submission" date="2020-01" db="EMBL/GenBank/DDBJ databases">
        <title>Insect and environment-associated Actinomycetes.</title>
        <authorList>
            <person name="Currrie C."/>
            <person name="Chevrette M."/>
            <person name="Carlson C."/>
            <person name="Stubbendieck R."/>
            <person name="Wendt-Pienkowski E."/>
        </authorList>
    </citation>
    <scope>NUCLEOTIDE SEQUENCE</scope>
    <source>
        <strain evidence="3">SID12501</strain>
    </source>
</reference>
<feature type="compositionally biased region" description="Basic and acidic residues" evidence="1">
    <location>
        <begin position="58"/>
        <end position="77"/>
    </location>
</feature>
<accession>A0A6B3BTR2</accession>
<comment type="caution">
    <text evidence="3">The sequence shown here is derived from an EMBL/GenBank/DDBJ whole genome shotgun (WGS) entry which is preliminary data.</text>
</comment>